<sequence>MVTSGAAGTAMEMAKESLSKPVLEFTLYPTSKEGKIRFKDGIHVTITLATLALVGIPGMLAVLQTIVDAKKVKGGNSFWYRKLQPVVEGPAFKQWQLMMNPLAAFNQMSADFRDGLMGLGEGIQDAVDPTAALEDQYQQAQEY</sequence>
<evidence type="ECO:0000256" key="1">
    <source>
        <dbReference type="SAM" id="Phobius"/>
    </source>
</evidence>
<protein>
    <submittedName>
        <fullName evidence="2">Uncharacterized protein</fullName>
    </submittedName>
</protein>
<reference evidence="2" key="1">
    <citation type="journal article" date="2014" name="Front. Microbiol.">
        <title>High frequency of phylogenetically diverse reductive dehalogenase-homologous genes in deep subseafloor sedimentary metagenomes.</title>
        <authorList>
            <person name="Kawai M."/>
            <person name="Futagami T."/>
            <person name="Toyoda A."/>
            <person name="Takaki Y."/>
            <person name="Nishi S."/>
            <person name="Hori S."/>
            <person name="Arai W."/>
            <person name="Tsubouchi T."/>
            <person name="Morono Y."/>
            <person name="Uchiyama I."/>
            <person name="Ito T."/>
            <person name="Fujiyama A."/>
            <person name="Inagaki F."/>
            <person name="Takami H."/>
        </authorList>
    </citation>
    <scope>NUCLEOTIDE SEQUENCE</scope>
    <source>
        <strain evidence="2">Expedition CK06-06</strain>
    </source>
</reference>
<comment type="caution">
    <text evidence="2">The sequence shown here is derived from an EMBL/GenBank/DDBJ whole genome shotgun (WGS) entry which is preliminary data.</text>
</comment>
<proteinExistence type="predicted"/>
<keyword evidence="1" id="KW-1133">Transmembrane helix</keyword>
<organism evidence="2">
    <name type="scientific">marine sediment metagenome</name>
    <dbReference type="NCBI Taxonomy" id="412755"/>
    <lineage>
        <taxon>unclassified sequences</taxon>
        <taxon>metagenomes</taxon>
        <taxon>ecological metagenomes</taxon>
    </lineage>
</organism>
<feature type="non-terminal residue" evidence="2">
    <location>
        <position position="143"/>
    </location>
</feature>
<evidence type="ECO:0000313" key="2">
    <source>
        <dbReference type="EMBL" id="GAJ06818.1"/>
    </source>
</evidence>
<keyword evidence="1" id="KW-0812">Transmembrane</keyword>
<dbReference type="EMBL" id="BARW01025275">
    <property type="protein sequence ID" value="GAJ06818.1"/>
    <property type="molecule type" value="Genomic_DNA"/>
</dbReference>
<feature type="transmembrane region" description="Helical" evidence="1">
    <location>
        <begin position="42"/>
        <end position="63"/>
    </location>
</feature>
<keyword evidence="1" id="KW-0472">Membrane</keyword>
<dbReference type="AlphaFoldDB" id="X1TN90"/>
<gene>
    <name evidence="2" type="ORF">S12H4_41469</name>
</gene>
<name>X1TN90_9ZZZZ</name>
<accession>X1TN90</accession>